<keyword evidence="2" id="KW-1185">Reference proteome</keyword>
<dbReference type="RefSeq" id="XP_041541541.1">
    <property type="nucleotide sequence ID" value="XM_041687681.1"/>
</dbReference>
<evidence type="ECO:0000313" key="2">
    <source>
        <dbReference type="Proteomes" id="UP000661280"/>
    </source>
</evidence>
<sequence>MLPVAETAVEFRRLTPSRPSTHPLNHGASAVAKDAYAPKARLYIRQSGEKPAKTGNVVSQGSRFLDLLHASVPPLSPHGGRSLAPITEMEGGDDFKLGGSVNLGLIPN</sequence>
<dbReference type="KEGG" id="aluc:AKAW2_31094S"/>
<dbReference type="OrthoDB" id="10294179at2759"/>
<dbReference type="AlphaFoldDB" id="A0A7R7ZX80"/>
<organism evidence="1 2">
    <name type="scientific">Aspergillus kawachii</name>
    <name type="common">White koji mold</name>
    <name type="synonym">Aspergillus awamori var. kawachi</name>
    <dbReference type="NCBI Taxonomy" id="1069201"/>
    <lineage>
        <taxon>Eukaryota</taxon>
        <taxon>Fungi</taxon>
        <taxon>Dikarya</taxon>
        <taxon>Ascomycota</taxon>
        <taxon>Pezizomycotina</taxon>
        <taxon>Eurotiomycetes</taxon>
        <taxon>Eurotiomycetidae</taxon>
        <taxon>Eurotiales</taxon>
        <taxon>Aspergillaceae</taxon>
        <taxon>Aspergillus</taxon>
        <taxon>Aspergillus subgen. Circumdati</taxon>
    </lineage>
</organism>
<protein>
    <submittedName>
        <fullName evidence="1">Uncharacterized protein</fullName>
    </submittedName>
</protein>
<reference evidence="1" key="1">
    <citation type="submission" date="2021-01" db="EMBL/GenBank/DDBJ databases">
        <authorList>
            <consortium name="Aspergillus luchuensis mut. kawachii IFO 4304 genome sequencing consortium"/>
            <person name="Kazuki M."/>
            <person name="Futagami T."/>
        </authorList>
    </citation>
    <scope>NUCLEOTIDE SEQUENCE</scope>
    <source>
        <strain evidence="1">IFO 4308</strain>
    </source>
</reference>
<proteinExistence type="predicted"/>
<accession>A0A7R7ZX80</accession>
<name>A0A7R7ZX80_ASPKA</name>
<dbReference type="Proteomes" id="UP000661280">
    <property type="component" value="Chromosome 3"/>
</dbReference>
<reference evidence="1" key="2">
    <citation type="submission" date="2021-02" db="EMBL/GenBank/DDBJ databases">
        <title>Aspergillus luchuensis mut. kawachii IFO 4304 genome sequence.</title>
        <authorList>
            <person name="Mori K."/>
            <person name="Kadooka C."/>
            <person name="Goto M."/>
            <person name="Futagami T."/>
        </authorList>
    </citation>
    <scope>NUCLEOTIDE SEQUENCE</scope>
    <source>
        <strain evidence="1">IFO 4308</strain>
    </source>
</reference>
<dbReference type="EMBL" id="AP024427">
    <property type="protein sequence ID" value="BCR97775.1"/>
    <property type="molecule type" value="Genomic_DNA"/>
</dbReference>
<dbReference type="GeneID" id="64959100"/>
<gene>
    <name evidence="1" type="ORF">AKAW2_31094S</name>
</gene>
<evidence type="ECO:0000313" key="1">
    <source>
        <dbReference type="EMBL" id="BCR97775.1"/>
    </source>
</evidence>